<organism evidence="1 2">
    <name type="scientific">Habropoda laboriosa</name>
    <dbReference type="NCBI Taxonomy" id="597456"/>
    <lineage>
        <taxon>Eukaryota</taxon>
        <taxon>Metazoa</taxon>
        <taxon>Ecdysozoa</taxon>
        <taxon>Arthropoda</taxon>
        <taxon>Hexapoda</taxon>
        <taxon>Insecta</taxon>
        <taxon>Pterygota</taxon>
        <taxon>Neoptera</taxon>
        <taxon>Endopterygota</taxon>
        <taxon>Hymenoptera</taxon>
        <taxon>Apocrita</taxon>
        <taxon>Aculeata</taxon>
        <taxon>Apoidea</taxon>
        <taxon>Anthophila</taxon>
        <taxon>Apidae</taxon>
        <taxon>Habropoda</taxon>
    </lineage>
</organism>
<evidence type="ECO:0000313" key="2">
    <source>
        <dbReference type="Proteomes" id="UP000053825"/>
    </source>
</evidence>
<dbReference type="Proteomes" id="UP000053825">
    <property type="component" value="Unassembled WGS sequence"/>
</dbReference>
<gene>
    <name evidence="1" type="ORF">WH47_10494</name>
</gene>
<name>A0A0L7R9K4_9HYME</name>
<sequence>MKRNDTSVFNSCRECIRYCRSSALRSMVHRDNSSIDSLTHDIADHDKFLVKAYREFVITYSISNKTRIQDPDATG</sequence>
<keyword evidence="2" id="KW-1185">Reference proteome</keyword>
<evidence type="ECO:0000313" key="1">
    <source>
        <dbReference type="EMBL" id="KOC67543.1"/>
    </source>
</evidence>
<accession>A0A0L7R9K4</accession>
<protein>
    <submittedName>
        <fullName evidence="1">Uncharacterized protein</fullName>
    </submittedName>
</protein>
<reference evidence="1 2" key="1">
    <citation type="submission" date="2015-07" db="EMBL/GenBank/DDBJ databases">
        <title>The genome of Habropoda laboriosa.</title>
        <authorList>
            <person name="Pan H."/>
            <person name="Kapheim K."/>
        </authorList>
    </citation>
    <scope>NUCLEOTIDE SEQUENCE [LARGE SCALE GENOMIC DNA]</scope>
    <source>
        <strain evidence="1">0110345459</strain>
    </source>
</reference>
<proteinExistence type="predicted"/>
<dbReference type="AlphaFoldDB" id="A0A0L7R9K4"/>
<dbReference type="EMBL" id="KQ414624">
    <property type="protein sequence ID" value="KOC67543.1"/>
    <property type="molecule type" value="Genomic_DNA"/>
</dbReference>